<gene>
    <name evidence="2" type="ORF">BK022_03495</name>
</gene>
<evidence type="ECO:0000256" key="1">
    <source>
        <dbReference type="SAM" id="SignalP"/>
    </source>
</evidence>
<keyword evidence="1" id="KW-0732">Signal</keyword>
<dbReference type="AlphaFoldDB" id="A0A1S1PAZ1"/>
<feature type="signal peptide" evidence="1">
    <location>
        <begin position="1"/>
        <end position="23"/>
    </location>
</feature>
<accession>A0A1S1PAZ1</accession>
<dbReference type="Pfam" id="PF10677">
    <property type="entry name" value="DUF2490"/>
    <property type="match status" value="1"/>
</dbReference>
<evidence type="ECO:0000313" key="2">
    <source>
        <dbReference type="EMBL" id="OHV17782.1"/>
    </source>
</evidence>
<protein>
    <recommendedName>
        <fullName evidence="4">DUF2490 domain-containing protein</fullName>
    </recommendedName>
</protein>
<reference evidence="2 3" key="1">
    <citation type="submission" date="2016-10" db="EMBL/GenBank/DDBJ databases">
        <title>Draft genome sequence of Methylobacterium extorquens CP3, a seed endophyte of Crotalaria pumila with plant growth-promoting and metal tolerance properties.</title>
        <authorList>
            <person name="Sanchez-Lopez A.S."/>
            <person name="Van Hamme J.D."/>
            <person name="Thijs S."/>
            <person name="Mcammond B.M."/>
            <person name="Stevens V."/>
            <person name="Gonzalez-Chavez M.D.C."/>
            <person name="Vangronsveld J."/>
        </authorList>
    </citation>
    <scope>NUCLEOTIDE SEQUENCE [LARGE SCALE GENOMIC DNA]</scope>
    <source>
        <strain evidence="2 3">CP3</strain>
    </source>
</reference>
<name>A0A1S1PAZ1_METEX</name>
<comment type="caution">
    <text evidence="2">The sequence shown here is derived from an EMBL/GenBank/DDBJ whole genome shotgun (WGS) entry which is preliminary data.</text>
</comment>
<proteinExistence type="predicted"/>
<dbReference type="EMBL" id="MNAO01000021">
    <property type="protein sequence ID" value="OHV17782.1"/>
    <property type="molecule type" value="Genomic_DNA"/>
</dbReference>
<dbReference type="InterPro" id="IPR019619">
    <property type="entry name" value="DUF2490"/>
</dbReference>
<organism evidence="2 3">
    <name type="scientific">Methylorubrum extorquens</name>
    <name type="common">Methylobacterium dichloromethanicum</name>
    <name type="synonym">Methylobacterium extorquens</name>
    <dbReference type="NCBI Taxonomy" id="408"/>
    <lineage>
        <taxon>Bacteria</taxon>
        <taxon>Pseudomonadati</taxon>
        <taxon>Pseudomonadota</taxon>
        <taxon>Alphaproteobacteria</taxon>
        <taxon>Hyphomicrobiales</taxon>
        <taxon>Methylobacteriaceae</taxon>
        <taxon>Methylorubrum</taxon>
    </lineage>
</organism>
<evidence type="ECO:0000313" key="3">
    <source>
        <dbReference type="Proteomes" id="UP000180215"/>
    </source>
</evidence>
<evidence type="ECO:0008006" key="4">
    <source>
        <dbReference type="Google" id="ProtNLM"/>
    </source>
</evidence>
<sequence>MIRHTRLLLAALCLIATGAQASAKPVQDGQLWINTTLFGSVGDVAYFAEVQPRIGNGISQLDQIILRPAVGWKVNDALVLYQGYAYVEDHGMRDNVRIEDRSFQEINWKIGEISGVKVSSRTRFEQRWQSAGRDVGFRLRENLRFAMPLPQDWGGVSAVGWTELFVALNDTDWGTRAGFDRVRAFIGLELPIGGKSTVEIGYLNQTARTQASGIELDHILSLNLFVRY</sequence>
<feature type="chain" id="PRO_5013363240" description="DUF2490 domain-containing protein" evidence="1">
    <location>
        <begin position="24"/>
        <end position="228"/>
    </location>
</feature>
<dbReference type="Proteomes" id="UP000180215">
    <property type="component" value="Unassembled WGS sequence"/>
</dbReference>